<gene>
    <name evidence="3" type="ORF">LITE_LOCUS3638</name>
</gene>
<sequence>MQNGPIAMNDEEQSTWSAAQKKSAQLNQRVMLVLQSAMNLDEADQVENCSTSMEIWRALESTYEEPEENEIDSSSINEDYKWYLDSGCFHHMSGKKSLFSFLTLVSGGKVWFGDNGCGVIGFGTVGEKTMSSFKNVLFVE</sequence>
<keyword evidence="4" id="KW-1185">Reference proteome</keyword>
<feature type="non-terminal residue" evidence="3">
    <location>
        <position position="140"/>
    </location>
</feature>
<protein>
    <recommendedName>
        <fullName evidence="2">Retrovirus-related Pol polyprotein from transposon TNT 1-94-like beta-barrel domain-containing protein</fullName>
    </recommendedName>
</protein>
<evidence type="ECO:0000313" key="3">
    <source>
        <dbReference type="EMBL" id="CAI0382648.1"/>
    </source>
</evidence>
<evidence type="ECO:0000313" key="4">
    <source>
        <dbReference type="Proteomes" id="UP001154282"/>
    </source>
</evidence>
<comment type="caution">
    <text evidence="3">The sequence shown here is derived from an EMBL/GenBank/DDBJ whole genome shotgun (WGS) entry which is preliminary data.</text>
</comment>
<dbReference type="InterPro" id="IPR054722">
    <property type="entry name" value="PolX-like_BBD"/>
</dbReference>
<evidence type="ECO:0000256" key="1">
    <source>
        <dbReference type="SAM" id="MobiDB-lite"/>
    </source>
</evidence>
<name>A0AAV0HCA8_9ROSI</name>
<feature type="region of interest" description="Disordered" evidence="1">
    <location>
        <begin position="1"/>
        <end position="20"/>
    </location>
</feature>
<reference evidence="3" key="1">
    <citation type="submission" date="2022-08" db="EMBL/GenBank/DDBJ databases">
        <authorList>
            <person name="Gutierrez-Valencia J."/>
        </authorList>
    </citation>
    <scope>NUCLEOTIDE SEQUENCE</scope>
</reference>
<evidence type="ECO:0000259" key="2">
    <source>
        <dbReference type="Pfam" id="PF22936"/>
    </source>
</evidence>
<dbReference type="Proteomes" id="UP001154282">
    <property type="component" value="Unassembled WGS sequence"/>
</dbReference>
<proteinExistence type="predicted"/>
<accession>A0AAV0HCA8</accession>
<feature type="domain" description="Retrovirus-related Pol polyprotein from transposon TNT 1-94-like beta-barrel" evidence="2">
    <location>
        <begin position="82"/>
        <end position="139"/>
    </location>
</feature>
<organism evidence="3 4">
    <name type="scientific">Linum tenue</name>
    <dbReference type="NCBI Taxonomy" id="586396"/>
    <lineage>
        <taxon>Eukaryota</taxon>
        <taxon>Viridiplantae</taxon>
        <taxon>Streptophyta</taxon>
        <taxon>Embryophyta</taxon>
        <taxon>Tracheophyta</taxon>
        <taxon>Spermatophyta</taxon>
        <taxon>Magnoliopsida</taxon>
        <taxon>eudicotyledons</taxon>
        <taxon>Gunneridae</taxon>
        <taxon>Pentapetalae</taxon>
        <taxon>rosids</taxon>
        <taxon>fabids</taxon>
        <taxon>Malpighiales</taxon>
        <taxon>Linaceae</taxon>
        <taxon>Linum</taxon>
    </lineage>
</organism>
<dbReference type="AlphaFoldDB" id="A0AAV0HCA8"/>
<dbReference type="Pfam" id="PF22936">
    <property type="entry name" value="Pol_BBD"/>
    <property type="match status" value="1"/>
</dbReference>
<dbReference type="EMBL" id="CAMGYJ010000002">
    <property type="protein sequence ID" value="CAI0382648.1"/>
    <property type="molecule type" value="Genomic_DNA"/>
</dbReference>